<protein>
    <submittedName>
        <fullName evidence="1">Uncharacterized protein</fullName>
    </submittedName>
</protein>
<organism evidence="1 2">
    <name type="scientific">Haemaphysalis longicornis</name>
    <name type="common">Bush tick</name>
    <dbReference type="NCBI Taxonomy" id="44386"/>
    <lineage>
        <taxon>Eukaryota</taxon>
        <taxon>Metazoa</taxon>
        <taxon>Ecdysozoa</taxon>
        <taxon>Arthropoda</taxon>
        <taxon>Chelicerata</taxon>
        <taxon>Arachnida</taxon>
        <taxon>Acari</taxon>
        <taxon>Parasitiformes</taxon>
        <taxon>Ixodida</taxon>
        <taxon>Ixodoidea</taxon>
        <taxon>Ixodidae</taxon>
        <taxon>Haemaphysalinae</taxon>
        <taxon>Haemaphysalis</taxon>
    </lineage>
</organism>
<evidence type="ECO:0000313" key="1">
    <source>
        <dbReference type="EMBL" id="KAH9368300.1"/>
    </source>
</evidence>
<dbReference type="Proteomes" id="UP000821853">
    <property type="component" value="Chromosome 2"/>
</dbReference>
<gene>
    <name evidence="1" type="ORF">HPB48_008034</name>
</gene>
<evidence type="ECO:0000313" key="2">
    <source>
        <dbReference type="Proteomes" id="UP000821853"/>
    </source>
</evidence>
<reference evidence="1 2" key="1">
    <citation type="journal article" date="2020" name="Cell">
        <title>Large-Scale Comparative Analyses of Tick Genomes Elucidate Their Genetic Diversity and Vector Capacities.</title>
        <authorList>
            <consortium name="Tick Genome and Microbiome Consortium (TIGMIC)"/>
            <person name="Jia N."/>
            <person name="Wang J."/>
            <person name="Shi W."/>
            <person name="Du L."/>
            <person name="Sun Y."/>
            <person name="Zhan W."/>
            <person name="Jiang J.F."/>
            <person name="Wang Q."/>
            <person name="Zhang B."/>
            <person name="Ji P."/>
            <person name="Bell-Sakyi L."/>
            <person name="Cui X.M."/>
            <person name="Yuan T.T."/>
            <person name="Jiang B.G."/>
            <person name="Yang W.F."/>
            <person name="Lam T.T."/>
            <person name="Chang Q.C."/>
            <person name="Ding S.J."/>
            <person name="Wang X.J."/>
            <person name="Zhu J.G."/>
            <person name="Ruan X.D."/>
            <person name="Zhao L."/>
            <person name="Wei J.T."/>
            <person name="Ye R.Z."/>
            <person name="Que T.C."/>
            <person name="Du C.H."/>
            <person name="Zhou Y.H."/>
            <person name="Cheng J.X."/>
            <person name="Dai P.F."/>
            <person name="Guo W.B."/>
            <person name="Han X.H."/>
            <person name="Huang E.J."/>
            <person name="Li L.F."/>
            <person name="Wei W."/>
            <person name="Gao Y.C."/>
            <person name="Liu J.Z."/>
            <person name="Shao H.Z."/>
            <person name="Wang X."/>
            <person name="Wang C.C."/>
            <person name="Yang T.C."/>
            <person name="Huo Q.B."/>
            <person name="Li W."/>
            <person name="Chen H.Y."/>
            <person name="Chen S.E."/>
            <person name="Zhou L.G."/>
            <person name="Ni X.B."/>
            <person name="Tian J.H."/>
            <person name="Sheng Y."/>
            <person name="Liu T."/>
            <person name="Pan Y.S."/>
            <person name="Xia L.Y."/>
            <person name="Li J."/>
            <person name="Zhao F."/>
            <person name="Cao W.C."/>
        </authorList>
    </citation>
    <scope>NUCLEOTIDE SEQUENCE [LARGE SCALE GENOMIC DNA]</scope>
    <source>
        <strain evidence="1">HaeL-2018</strain>
    </source>
</reference>
<dbReference type="OrthoDB" id="10062843at2759"/>
<dbReference type="GO" id="GO:0000796">
    <property type="term" value="C:condensin complex"/>
    <property type="evidence" value="ECO:0007669"/>
    <property type="project" value="TreeGrafter"/>
</dbReference>
<proteinExistence type="predicted"/>
<comment type="caution">
    <text evidence="1">The sequence shown here is derived from an EMBL/GenBank/DDBJ whole genome shotgun (WGS) entry which is preliminary data.</text>
</comment>
<dbReference type="AlphaFoldDB" id="A0A9J6G1S2"/>
<dbReference type="VEuPathDB" id="VectorBase:HLOH_063386"/>
<dbReference type="GO" id="GO:0000070">
    <property type="term" value="P:mitotic sister chromatid segregation"/>
    <property type="evidence" value="ECO:0007669"/>
    <property type="project" value="TreeGrafter"/>
</dbReference>
<dbReference type="GO" id="GO:0005634">
    <property type="term" value="C:nucleus"/>
    <property type="evidence" value="ECO:0007669"/>
    <property type="project" value="TreeGrafter"/>
</dbReference>
<keyword evidence="2" id="KW-1185">Reference proteome</keyword>
<accession>A0A9J6G1S2</accession>
<dbReference type="PANTHER" id="PTHR16199:SF4">
    <property type="entry name" value="CONDENSIN-2 COMPLEX SUBUNIT G2"/>
    <property type="match status" value="1"/>
</dbReference>
<dbReference type="EMBL" id="JABSTR010000004">
    <property type="protein sequence ID" value="KAH9368300.1"/>
    <property type="molecule type" value="Genomic_DNA"/>
</dbReference>
<name>A0A9J6G1S2_HAELO</name>
<sequence>MGRYGANVKYACVLPVRPAAARVVQFWEVTPPEELLSLMADSRPRMAYKLATLLRNSYFNPEADRMQQLNRCLLLHSICPAAFRVFYSQLTKIAPLKPIRKWVEFLATICFVLRRECQALRKSISKENMLPDDPDLASLDLNSGLGVSGSDKKPLDQHSLHIFTEALAITYNDLSIRKELTSDSLSMQISVLSAASLLPKDEASNLALRCLSMLRGYLTVPDTGAPALLPAEAGDVCVLPVQHEPGPPTSWPLWPSRSRSCTPDVGLQVLRLLLVSPQLQLLLIKHHLVPLFDAWNALLRIAVRSLSSSSSYSSLPLRTH</sequence>
<dbReference type="PANTHER" id="PTHR16199">
    <property type="entry name" value="CONDENSIN-2 COMPLEX SUBUNIT G2"/>
    <property type="match status" value="1"/>
</dbReference>